<evidence type="ECO:0000256" key="5">
    <source>
        <dbReference type="ARBA" id="ARBA00022771"/>
    </source>
</evidence>
<keyword evidence="9" id="KW-0371">Homeobox</keyword>
<dbReference type="Proteomes" id="UP000008810">
    <property type="component" value="Chromosome 4"/>
</dbReference>
<dbReference type="AlphaFoldDB" id="A0A0Q3IRE5"/>
<feature type="compositionally biased region" description="Low complexity" evidence="12">
    <location>
        <begin position="323"/>
        <end position="335"/>
    </location>
</feature>
<organism evidence="14">
    <name type="scientific">Brachypodium distachyon</name>
    <name type="common">Purple false brome</name>
    <name type="synonym">Trachynia distachya</name>
    <dbReference type="NCBI Taxonomy" id="15368"/>
    <lineage>
        <taxon>Eukaryota</taxon>
        <taxon>Viridiplantae</taxon>
        <taxon>Streptophyta</taxon>
        <taxon>Embryophyta</taxon>
        <taxon>Tracheophyta</taxon>
        <taxon>Spermatophyta</taxon>
        <taxon>Magnoliopsida</taxon>
        <taxon>Liliopsida</taxon>
        <taxon>Poales</taxon>
        <taxon>Poaceae</taxon>
        <taxon>BOP clade</taxon>
        <taxon>Pooideae</taxon>
        <taxon>Stipodae</taxon>
        <taxon>Brachypodieae</taxon>
        <taxon>Brachypodium</taxon>
    </lineage>
</organism>
<dbReference type="GO" id="GO:0006355">
    <property type="term" value="P:regulation of DNA-templated transcription"/>
    <property type="evidence" value="ECO:0000318"/>
    <property type="project" value="GO_Central"/>
</dbReference>
<dbReference type="RefSeq" id="XP_014757654.1">
    <property type="nucleotide sequence ID" value="XM_014902168.2"/>
</dbReference>
<dbReference type="InterPro" id="IPR006456">
    <property type="entry name" value="ZF_HD_homeobox_Cys/His_dimer"/>
</dbReference>
<proteinExistence type="predicted"/>
<feature type="region of interest" description="Disordered" evidence="12">
    <location>
        <begin position="309"/>
        <end position="363"/>
    </location>
</feature>
<evidence type="ECO:0000256" key="3">
    <source>
        <dbReference type="ARBA" id="ARBA00011416"/>
    </source>
</evidence>
<evidence type="ECO:0000256" key="12">
    <source>
        <dbReference type="SAM" id="MobiDB-lite"/>
    </source>
</evidence>
<gene>
    <name evidence="15" type="primary">LOC100827193</name>
    <name evidence="14" type="ORF">BRADI_4g21160v3</name>
</gene>
<dbReference type="NCBIfam" id="TIGR01566">
    <property type="entry name" value="ZF_HD_prot_N"/>
    <property type="match status" value="1"/>
</dbReference>
<evidence type="ECO:0000256" key="10">
    <source>
        <dbReference type="ARBA" id="ARBA00023163"/>
    </source>
</evidence>
<evidence type="ECO:0000256" key="6">
    <source>
        <dbReference type="ARBA" id="ARBA00022833"/>
    </source>
</evidence>
<keyword evidence="8" id="KW-0238">DNA-binding</keyword>
<dbReference type="FunFam" id="1.10.10.60:FF:000257">
    <property type="entry name" value="Zinc-finger homeodomain protein 2"/>
    <property type="match status" value="1"/>
</dbReference>
<evidence type="ECO:0000256" key="4">
    <source>
        <dbReference type="ARBA" id="ARBA00022723"/>
    </source>
</evidence>
<dbReference type="GO" id="GO:0008270">
    <property type="term" value="F:zinc ion binding"/>
    <property type="evidence" value="ECO:0007669"/>
    <property type="project" value="UniProtKB-KW"/>
</dbReference>
<keyword evidence="16" id="KW-1185">Reference proteome</keyword>
<keyword evidence="5" id="KW-0863">Zinc-finger</keyword>
<keyword evidence="4" id="KW-0479">Metal-binding</keyword>
<dbReference type="Pfam" id="PF04770">
    <property type="entry name" value="ZF-HD_dimer"/>
    <property type="match status" value="1"/>
</dbReference>
<keyword evidence="6" id="KW-0862">Zinc</keyword>
<feature type="domain" description="ZF-HD dimerization-type" evidence="13">
    <location>
        <begin position="102"/>
        <end position="151"/>
    </location>
</feature>
<dbReference type="PANTHER" id="PTHR31948:SF163">
    <property type="entry name" value="ZINC-FINGER HOMEODOMAIN PROTEIN 3"/>
    <property type="match status" value="1"/>
</dbReference>
<dbReference type="RefSeq" id="XP_003576116.2">
    <property type="nucleotide sequence ID" value="XM_003576068.4"/>
</dbReference>
<dbReference type="RefSeq" id="XP_014757655.1">
    <property type="nucleotide sequence ID" value="XM_014902169.2"/>
</dbReference>
<reference evidence="15" key="3">
    <citation type="submission" date="2018-08" db="UniProtKB">
        <authorList>
            <consortium name="EnsemblPlants"/>
        </authorList>
    </citation>
    <scope>IDENTIFICATION</scope>
    <source>
        <strain evidence="15">cv. Bd21</strain>
    </source>
</reference>
<dbReference type="Gene3D" id="1.10.10.60">
    <property type="entry name" value="Homeodomain-like"/>
    <property type="match status" value="1"/>
</dbReference>
<evidence type="ECO:0000313" key="16">
    <source>
        <dbReference type="Proteomes" id="UP000008810"/>
    </source>
</evidence>
<evidence type="ECO:0000259" key="13">
    <source>
        <dbReference type="PROSITE" id="PS51523"/>
    </source>
</evidence>
<comment type="function">
    <text evidence="1">Putative transcription factor.</text>
</comment>
<keyword evidence="11" id="KW-0539">Nucleus</keyword>
<reference evidence="14 15" key="1">
    <citation type="journal article" date="2010" name="Nature">
        <title>Genome sequencing and analysis of the model grass Brachypodium distachyon.</title>
        <authorList>
            <consortium name="International Brachypodium Initiative"/>
        </authorList>
    </citation>
    <scope>NUCLEOTIDE SEQUENCE [LARGE SCALE GENOMIC DNA]</scope>
    <source>
        <strain evidence="14">Bd21</strain>
        <strain evidence="15">cv. Bd21</strain>
    </source>
</reference>
<dbReference type="PANTHER" id="PTHR31948">
    <property type="entry name" value="ZINC-FINGER HOMEODOMAIN PROTEIN 2"/>
    <property type="match status" value="1"/>
</dbReference>
<dbReference type="KEGG" id="bdi:100827193"/>
<evidence type="ECO:0000256" key="9">
    <source>
        <dbReference type="ARBA" id="ARBA00023155"/>
    </source>
</evidence>
<keyword evidence="10" id="KW-0804">Transcription</keyword>
<evidence type="ECO:0000256" key="7">
    <source>
        <dbReference type="ARBA" id="ARBA00023015"/>
    </source>
</evidence>
<protein>
    <recommendedName>
        <fullName evidence="13">ZF-HD dimerization-type domain-containing protein</fullName>
    </recommendedName>
</protein>
<evidence type="ECO:0000256" key="11">
    <source>
        <dbReference type="ARBA" id="ARBA00023242"/>
    </source>
</evidence>
<feature type="compositionally biased region" description="Acidic residues" evidence="12">
    <location>
        <begin position="353"/>
        <end position="363"/>
    </location>
</feature>
<dbReference type="ExpressionAtlas" id="A0A0Q3IRE5">
    <property type="expression patterns" value="baseline"/>
</dbReference>
<dbReference type="InterPro" id="IPR006455">
    <property type="entry name" value="Homeodomain_ZF_HD"/>
</dbReference>
<dbReference type="PROSITE" id="PS51523">
    <property type="entry name" value="ZF_HD_DIMER"/>
    <property type="match status" value="1"/>
</dbReference>
<dbReference type="STRING" id="15368.A0A0Q3IRE5"/>
<evidence type="ECO:0000256" key="1">
    <source>
        <dbReference type="ARBA" id="ARBA00004049"/>
    </source>
</evidence>
<evidence type="ECO:0000313" key="14">
    <source>
        <dbReference type="EMBL" id="KQJ88784.1"/>
    </source>
</evidence>
<feature type="compositionally biased region" description="Pro residues" evidence="12">
    <location>
        <begin position="336"/>
        <end position="351"/>
    </location>
</feature>
<keyword evidence="7" id="KW-0805">Transcription regulation</keyword>
<dbReference type="SUPFAM" id="SSF46689">
    <property type="entry name" value="Homeodomain-like"/>
    <property type="match status" value="1"/>
</dbReference>
<accession>A0A0Q3IRE5</accession>
<dbReference type="GeneID" id="100827193"/>
<reference evidence="14" key="2">
    <citation type="submission" date="2017-06" db="EMBL/GenBank/DDBJ databases">
        <title>WGS assembly of Brachypodium distachyon.</title>
        <authorList>
            <consortium name="The International Brachypodium Initiative"/>
            <person name="Lucas S."/>
            <person name="Harmon-Smith M."/>
            <person name="Lail K."/>
            <person name="Tice H."/>
            <person name="Grimwood J."/>
            <person name="Bruce D."/>
            <person name="Barry K."/>
            <person name="Shu S."/>
            <person name="Lindquist E."/>
            <person name="Wang M."/>
            <person name="Pitluck S."/>
            <person name="Vogel J.P."/>
            <person name="Garvin D.F."/>
            <person name="Mockler T.C."/>
            <person name="Schmutz J."/>
            <person name="Rokhsar D."/>
            <person name="Bevan M.W."/>
        </authorList>
    </citation>
    <scope>NUCLEOTIDE SEQUENCE</scope>
    <source>
        <strain evidence="14">Bd21</strain>
    </source>
</reference>
<dbReference type="EnsemblPlants" id="KQJ88784">
    <property type="protein sequence ID" value="KQJ88784"/>
    <property type="gene ID" value="BRADI_4g21160v3"/>
</dbReference>
<evidence type="ECO:0000313" key="15">
    <source>
        <dbReference type="EnsemblPlants" id="KQJ88784"/>
    </source>
</evidence>
<dbReference type="Gramene" id="KQJ88784">
    <property type="protein sequence ID" value="KQJ88784"/>
    <property type="gene ID" value="BRADI_4g21160v3"/>
</dbReference>
<dbReference type="InterPro" id="IPR009057">
    <property type="entry name" value="Homeodomain-like_sf"/>
</dbReference>
<sequence length="363" mass="37740">MDLSGTTRGELPIPMNASYGPAAAAGSVVVSGAGHSHAAAAHNGQQQMTAPLMPAAEVANNNAAAAIGIGGKKRSAAASAGAGAGIRAGNGAGGAPLAMVKYRECLKNHAAAIGGNATDGCGEFMPSGEEGSLEAFKCSACGCHRNFHRKDFDDDLALHRRLLLGPHHLIPRGPIVPSSGAGDHYGVGGGAAYARAALPPPQHPHQIVMPLNMIHSSESDEIMEGGHGIGGAVLSRSLGHGGGGASSSQQKRFRTKFTPEQKARMLAFAERVGWRLQRADDTAVQRFCQEVGVKRRVLKVWMHNNKHNLASNKLPIPSTPNSPQAEAQAQDQDQPPMAPAPVNSMPPPPEQEPGQDDQQLDLE</sequence>
<dbReference type="GO" id="GO:0000976">
    <property type="term" value="F:transcription cis-regulatory region binding"/>
    <property type="evidence" value="ECO:0000318"/>
    <property type="project" value="GO_Central"/>
</dbReference>
<dbReference type="GO" id="GO:0003700">
    <property type="term" value="F:DNA-binding transcription factor activity"/>
    <property type="evidence" value="ECO:0000318"/>
    <property type="project" value="GO_Central"/>
</dbReference>
<name>A0A0Q3IRE5_BRADI</name>
<evidence type="ECO:0000256" key="2">
    <source>
        <dbReference type="ARBA" id="ARBA00004123"/>
    </source>
</evidence>
<comment type="subunit">
    <text evidence="3">Homo- and heterodimer with other ZFHD proteins.</text>
</comment>
<dbReference type="EMBL" id="CM000883">
    <property type="protein sequence ID" value="KQJ88784.1"/>
    <property type="molecule type" value="Genomic_DNA"/>
</dbReference>
<comment type="subcellular location">
    <subcellularLocation>
        <location evidence="2">Nucleus</location>
    </subcellularLocation>
</comment>
<dbReference type="OrthoDB" id="694008at2759"/>
<evidence type="ECO:0000256" key="8">
    <source>
        <dbReference type="ARBA" id="ARBA00023125"/>
    </source>
</evidence>
<dbReference type="GO" id="GO:0005634">
    <property type="term" value="C:nucleus"/>
    <property type="evidence" value="ECO:0000318"/>
    <property type="project" value="GO_Central"/>
</dbReference>
<dbReference type="NCBIfam" id="TIGR01565">
    <property type="entry name" value="homeo_ZF_HD"/>
    <property type="match status" value="1"/>
</dbReference>